<dbReference type="InterPro" id="IPR015943">
    <property type="entry name" value="WD40/YVTN_repeat-like_dom_sf"/>
</dbReference>
<name>A0A194VTV8_CYTMA</name>
<organism evidence="2 3">
    <name type="scientific">Cytospora mali</name>
    <name type="common">Apple Valsa canker fungus</name>
    <name type="synonym">Valsa mali</name>
    <dbReference type="NCBI Taxonomy" id="578113"/>
    <lineage>
        <taxon>Eukaryota</taxon>
        <taxon>Fungi</taxon>
        <taxon>Dikarya</taxon>
        <taxon>Ascomycota</taxon>
        <taxon>Pezizomycotina</taxon>
        <taxon>Sordariomycetes</taxon>
        <taxon>Sordariomycetidae</taxon>
        <taxon>Diaporthales</taxon>
        <taxon>Cytosporaceae</taxon>
        <taxon>Cytospora</taxon>
    </lineage>
</organism>
<feature type="domain" description="GPI inositol-deacylase winged helix" evidence="1">
    <location>
        <begin position="124"/>
        <end position="211"/>
    </location>
</feature>
<dbReference type="Proteomes" id="UP000078559">
    <property type="component" value="Chromosome 3"/>
</dbReference>
<dbReference type="InterPro" id="IPR011045">
    <property type="entry name" value="N2O_reductase_N"/>
</dbReference>
<evidence type="ECO:0000313" key="3">
    <source>
        <dbReference type="Proteomes" id="UP000078559"/>
    </source>
</evidence>
<dbReference type="InterPro" id="IPR001680">
    <property type="entry name" value="WD40_rpt"/>
</dbReference>
<keyword evidence="3" id="KW-1185">Reference proteome</keyword>
<dbReference type="PANTHER" id="PTHR10039:SF16">
    <property type="entry name" value="GPI INOSITOL-DEACYLASE"/>
    <property type="match status" value="1"/>
</dbReference>
<dbReference type="EMBL" id="CM003100">
    <property type="protein sequence ID" value="KUI67639.1"/>
    <property type="molecule type" value="Genomic_DNA"/>
</dbReference>
<protein>
    <submittedName>
        <fullName evidence="2">Vegetative incompatibility protein HET-E-1</fullName>
    </submittedName>
</protein>
<accession>A0A194VTV8</accession>
<dbReference type="SMART" id="SM00320">
    <property type="entry name" value="WD40"/>
    <property type="match status" value="5"/>
</dbReference>
<gene>
    <name evidence="2" type="ORF">VM1G_02990</name>
</gene>
<evidence type="ECO:0000259" key="1">
    <source>
        <dbReference type="Pfam" id="PF22939"/>
    </source>
</evidence>
<dbReference type="SUPFAM" id="SSF50974">
    <property type="entry name" value="Nitrous oxide reductase, N-terminal domain"/>
    <property type="match status" value="1"/>
</dbReference>
<dbReference type="PANTHER" id="PTHR10039">
    <property type="entry name" value="AMELOGENIN"/>
    <property type="match status" value="1"/>
</dbReference>
<sequence>MIKGIQLSFPLHIFITSRKLSDISHLARSLEPSASITSIEIETEDTIQDIECYIQTRIGDRPIDAIANKDDLVSNLLLRSNACFLWVKLVLDELEQVYSNESILEVLHDIPGTMIPYYERAIRAMAEKKREKYIAKAVLVWVVASTRKLLASELSNALKLDINAELPNARNAVEGLCGQLVSVNHHSGVVDLVHSTIREFLLSEAAAEFNIAMPEAHERIAITCLQLLCSSEMQPPRSQRHLTSQYAERQEPEPSPLLDYAIRQFSEHIYLASSATDELLSSLDRFFERNVLRWIEKVTQNGDLHLLIRLSKNLKSYLNRRSKHRPTLSVEAQNLEAWSTDLSMIVTKFGPALMQKPSSIYILIPPLCPSGSAIYKRFGKRPDGLTVSGHIESAWDECITSVPFDEDTIPKTVSCGEDLIAVGMLSGKISLYDQRSCQRVGGVVEGKRPLDLVHLTDKLIAMTTTKEIILMDRESKVLWQTRLQSRCMLLKSTPQAIIAVSQPGHVLKWDISTGALLEDQTFSYMCLDDDGEVVSRMKAPHVATLSSNADLLTLGYSDGTVCMWEISSGEVICWARDDKNRAVSALLFNPNPAIDMLLVIYSDHSLALYETWSGGLVKNRDPPSDNTGVMSAACSRDGRTLATIDNSGFLRIWDSESLTLLYHLLIPYAPFRIIDFTPDGLGVVDITYSGMCVWAPATLVRRNGEDNQSCSEDEVNLPPIDGACEIRRASKITALCAHPSLPIVFAGKQDGQILAFSTKTGSQIAHLYTHAPASSILRFAIGKNNLLASGDINDRLQVWKLGSGQLSTFEHKTLVFQLQLRLRVVQLCFSEQGDHLLVSMENYDTVYRMEDGSCVGTLQFSARERKVWRWLAAPTSQDQKGEFCLVMDHTMVNYSAHEFPERVSDSHVQLNYSVEDGTKAVKIDSAVICPSTQTLALSIRHASGLVTSSTLFLFDLSELVSSDSLDEVPSLTPICGLLSKNCKQFIGINERTKSFVFLHQNSWICSISPDGLSEGRFTQHFFVPNEYVSANDEVLSTKTADNGIVFCLHGGLAIVKNGFNFREARVLT</sequence>
<dbReference type="AlphaFoldDB" id="A0A194VTV8"/>
<dbReference type="Gene3D" id="2.130.10.10">
    <property type="entry name" value="YVTN repeat-like/Quinoprotein amine dehydrogenase"/>
    <property type="match status" value="2"/>
</dbReference>
<reference evidence="2" key="1">
    <citation type="submission" date="2014-12" db="EMBL/GenBank/DDBJ databases">
        <title>Genome Sequence of Valsa Canker Pathogens Uncovers a Specific Adaption of Colonization on Woody Bark.</title>
        <authorList>
            <person name="Yin Z."/>
            <person name="Liu H."/>
            <person name="Gao X."/>
            <person name="Li Z."/>
            <person name="Song N."/>
            <person name="Ke X."/>
            <person name="Dai Q."/>
            <person name="Wu Y."/>
            <person name="Sun Y."/>
            <person name="Xu J.-R."/>
            <person name="Kang Z.K."/>
            <person name="Wang L."/>
            <person name="Huang L."/>
        </authorList>
    </citation>
    <scope>NUCLEOTIDE SEQUENCE [LARGE SCALE GENOMIC DNA]</scope>
    <source>
        <strain evidence="2">03-8</strain>
    </source>
</reference>
<proteinExistence type="predicted"/>
<dbReference type="InterPro" id="IPR036322">
    <property type="entry name" value="WD40_repeat_dom_sf"/>
</dbReference>
<dbReference type="Pfam" id="PF22939">
    <property type="entry name" value="WHD_GPIID"/>
    <property type="match status" value="1"/>
</dbReference>
<dbReference type="OrthoDB" id="194358at2759"/>
<evidence type="ECO:0000313" key="2">
    <source>
        <dbReference type="EMBL" id="KUI67639.1"/>
    </source>
</evidence>
<dbReference type="InterPro" id="IPR054471">
    <property type="entry name" value="GPIID_WHD"/>
</dbReference>
<dbReference type="SUPFAM" id="SSF50978">
    <property type="entry name" value="WD40 repeat-like"/>
    <property type="match status" value="1"/>
</dbReference>